<dbReference type="SUPFAM" id="SSF48452">
    <property type="entry name" value="TPR-like"/>
    <property type="match status" value="1"/>
</dbReference>
<accession>A0A8J3LXP9</accession>
<dbReference type="InterPro" id="IPR011990">
    <property type="entry name" value="TPR-like_helical_dom_sf"/>
</dbReference>
<feature type="compositionally biased region" description="Pro residues" evidence="1">
    <location>
        <begin position="25"/>
        <end position="35"/>
    </location>
</feature>
<reference evidence="2" key="1">
    <citation type="journal article" date="2014" name="Int. J. Syst. Evol. Microbiol.">
        <title>Complete genome sequence of Corynebacterium casei LMG S-19264T (=DSM 44701T), isolated from a smear-ripened cheese.</title>
        <authorList>
            <consortium name="US DOE Joint Genome Institute (JGI-PGF)"/>
            <person name="Walter F."/>
            <person name="Albersmeier A."/>
            <person name="Kalinowski J."/>
            <person name="Ruckert C."/>
        </authorList>
    </citation>
    <scope>NUCLEOTIDE SEQUENCE</scope>
    <source>
        <strain evidence="2">CGMCC 1.16548</strain>
    </source>
</reference>
<dbReference type="Pfam" id="PF14561">
    <property type="entry name" value="TPR_20"/>
    <property type="match status" value="1"/>
</dbReference>
<comment type="caution">
    <text evidence="2">The sequence shown here is derived from an EMBL/GenBank/DDBJ whole genome shotgun (WGS) entry which is preliminary data.</text>
</comment>
<dbReference type="RefSeq" id="WP_191281676.1">
    <property type="nucleotide sequence ID" value="NZ_BNAI01000001.1"/>
</dbReference>
<dbReference type="SUPFAM" id="SSF52833">
    <property type="entry name" value="Thioredoxin-like"/>
    <property type="match status" value="1"/>
</dbReference>
<feature type="region of interest" description="Disordered" evidence="1">
    <location>
        <begin position="19"/>
        <end position="38"/>
    </location>
</feature>
<dbReference type="Proteomes" id="UP000617531">
    <property type="component" value="Unassembled WGS sequence"/>
</dbReference>
<sequence>MSNPGPSLRGAVDLSGLVRRANTPTPAPGTTPPPSGSGLVVEVTEATFPQIVELSARVPVVVELYAPGLAPALGAIVESYGGRLVLATVDAQANPGIAEAFQVREVPAAAGIIGGRPVPLFVGTPADEQVRQVFDQLLQVAQQNGITGSLDPNAAPSAEDDSAEPAAPVEEPLPPLHQEAFDAISTGDYAAAVAAYKKAIVQNPRDTLAVAGLAQASLLQRLDGAVADDLRKAAADAPASVAAQLAVADLDVSGGHLDDAFARLLDLFPSLDGEGREAVRTRLLEYFEIAGADDPRVAAARRRLTLLLY</sequence>
<evidence type="ECO:0000313" key="2">
    <source>
        <dbReference type="EMBL" id="GHF06386.1"/>
    </source>
</evidence>
<evidence type="ECO:0000313" key="3">
    <source>
        <dbReference type="Proteomes" id="UP000617531"/>
    </source>
</evidence>
<dbReference type="GO" id="GO:0006950">
    <property type="term" value="P:response to stress"/>
    <property type="evidence" value="ECO:0007669"/>
    <property type="project" value="UniProtKB-ARBA"/>
</dbReference>
<evidence type="ECO:0000256" key="1">
    <source>
        <dbReference type="SAM" id="MobiDB-lite"/>
    </source>
</evidence>
<gene>
    <name evidence="2" type="ORF">GCM10011600_03740</name>
</gene>
<dbReference type="EMBL" id="BNAI01000001">
    <property type="protein sequence ID" value="GHF06386.1"/>
    <property type="molecule type" value="Genomic_DNA"/>
</dbReference>
<keyword evidence="3" id="KW-1185">Reference proteome</keyword>
<dbReference type="AlphaFoldDB" id="A0A8J3LXP9"/>
<dbReference type="Gene3D" id="3.40.30.10">
    <property type="entry name" value="Glutaredoxin"/>
    <property type="match status" value="1"/>
</dbReference>
<feature type="region of interest" description="Disordered" evidence="1">
    <location>
        <begin position="148"/>
        <end position="172"/>
    </location>
</feature>
<organism evidence="2 3">
    <name type="scientific">Pseudolysinimonas yzui</name>
    <dbReference type="NCBI Taxonomy" id="2708254"/>
    <lineage>
        <taxon>Bacteria</taxon>
        <taxon>Bacillati</taxon>
        <taxon>Actinomycetota</taxon>
        <taxon>Actinomycetes</taxon>
        <taxon>Micrococcales</taxon>
        <taxon>Microbacteriaceae</taxon>
        <taxon>Pseudolysinimonas</taxon>
    </lineage>
</organism>
<protein>
    <submittedName>
        <fullName evidence="2">Thioredoxin</fullName>
    </submittedName>
</protein>
<proteinExistence type="predicted"/>
<reference evidence="2" key="2">
    <citation type="submission" date="2020-09" db="EMBL/GenBank/DDBJ databases">
        <authorList>
            <person name="Sun Q."/>
            <person name="Zhou Y."/>
        </authorList>
    </citation>
    <scope>NUCLEOTIDE SEQUENCE</scope>
    <source>
        <strain evidence="2">CGMCC 1.16548</strain>
    </source>
</reference>
<dbReference type="InterPro" id="IPR036249">
    <property type="entry name" value="Thioredoxin-like_sf"/>
</dbReference>
<name>A0A8J3LXP9_9MICO</name>
<dbReference type="Gene3D" id="1.25.40.10">
    <property type="entry name" value="Tetratricopeptide repeat domain"/>
    <property type="match status" value="1"/>
</dbReference>